<comment type="caution">
    <text evidence="1">The sequence shown here is derived from an EMBL/GenBank/DDBJ whole genome shotgun (WGS) entry which is preliminary data.</text>
</comment>
<name>A0A0F9C036_9ZZZZ</name>
<gene>
    <name evidence="1" type="ORF">LCGC14_2384350</name>
</gene>
<protein>
    <submittedName>
        <fullName evidence="1">Uncharacterized protein</fullName>
    </submittedName>
</protein>
<accession>A0A0F9C036</accession>
<proteinExistence type="predicted"/>
<sequence>MTLRLHSEMERELVKIIQEDIEFLQTCVTYALVNPPLSSVNVHRMQDRIRKLTEVVGGYALQDVTK</sequence>
<dbReference type="EMBL" id="LAZR01035435">
    <property type="protein sequence ID" value="KKL27519.1"/>
    <property type="molecule type" value="Genomic_DNA"/>
</dbReference>
<evidence type="ECO:0000313" key="1">
    <source>
        <dbReference type="EMBL" id="KKL27519.1"/>
    </source>
</evidence>
<organism evidence="1">
    <name type="scientific">marine sediment metagenome</name>
    <dbReference type="NCBI Taxonomy" id="412755"/>
    <lineage>
        <taxon>unclassified sequences</taxon>
        <taxon>metagenomes</taxon>
        <taxon>ecological metagenomes</taxon>
    </lineage>
</organism>
<dbReference type="AlphaFoldDB" id="A0A0F9C036"/>
<reference evidence="1" key="1">
    <citation type="journal article" date="2015" name="Nature">
        <title>Complex archaea that bridge the gap between prokaryotes and eukaryotes.</title>
        <authorList>
            <person name="Spang A."/>
            <person name="Saw J.H."/>
            <person name="Jorgensen S.L."/>
            <person name="Zaremba-Niedzwiedzka K."/>
            <person name="Martijn J."/>
            <person name="Lind A.E."/>
            <person name="van Eijk R."/>
            <person name="Schleper C."/>
            <person name="Guy L."/>
            <person name="Ettema T.J."/>
        </authorList>
    </citation>
    <scope>NUCLEOTIDE SEQUENCE</scope>
</reference>